<feature type="transmembrane region" description="Helical" evidence="1">
    <location>
        <begin position="216"/>
        <end position="233"/>
    </location>
</feature>
<feature type="transmembrane region" description="Helical" evidence="1">
    <location>
        <begin position="144"/>
        <end position="163"/>
    </location>
</feature>
<evidence type="ECO:0000256" key="1">
    <source>
        <dbReference type="SAM" id="Phobius"/>
    </source>
</evidence>
<keyword evidence="1" id="KW-0812">Transmembrane</keyword>
<sequence>MSSALQAAPGSGARPDARVRARIVDAVVVVGFVAAGFLLYRDLWQNLDSGYLAYAGQDQNMWEWFFAVTAENVLTLSNPLHTDLQNFPLGVNLMANTAMLGFGVPLTPVTVLFGPTVTWALTLTGGIAATASTWYWVLSRYVVASRGAAVIGAATAGFAPPIVSHANAHPNFVVLFVVPLLVHRLLLLARGERPVFHGVILGLLAAYQVFVGEEPLLITAVTMVVFAFVYALSRPCEVGAMVRPLGTGMAVGAAVAAAVVAVPLWWQFAGPQSYRGIEHGFNGNDVGAFGAYASNSLAGSEESAVELSLNRTEENAFFGWPLVVVLTAATVALWRVAAARAVAVAMFVLAWVSMGVVLVVHGEGTAIPGPWMLLHDVPLLDAVLESRFALACAPLAGILLAMATDRVLRLPWQREWRYLAQVSWAGALIVALVPIMPTSLPVGERADVPDFFASGQWKHHVREGRAVTIVPLPDTGYADPLHWQVDQDLEFPLSEGYFVGPGDDGKGIYGAQRTPTSALLEEVDESGMPAGVGRAEQQQAIEDLRFWRTDVVALSEDHPNAEPLRVTVERLLGERGQRFGDMWIWDARALTAG</sequence>
<organism evidence="2 3">
    <name type="scientific">Prauserella rugosa</name>
    <dbReference type="NCBI Taxonomy" id="43354"/>
    <lineage>
        <taxon>Bacteria</taxon>
        <taxon>Bacillati</taxon>
        <taxon>Actinomycetota</taxon>
        <taxon>Actinomycetes</taxon>
        <taxon>Pseudonocardiales</taxon>
        <taxon>Pseudonocardiaceae</taxon>
        <taxon>Prauserella</taxon>
    </lineage>
</organism>
<feature type="transmembrane region" description="Helical" evidence="1">
    <location>
        <begin position="194"/>
        <end position="210"/>
    </location>
</feature>
<keyword evidence="3" id="KW-1185">Reference proteome</keyword>
<gene>
    <name evidence="2" type="ORF">JD82_01523</name>
</gene>
<feature type="transmembrane region" description="Helical" evidence="1">
    <location>
        <begin position="317"/>
        <end position="334"/>
    </location>
</feature>
<feature type="transmembrane region" description="Helical" evidence="1">
    <location>
        <begin position="382"/>
        <end position="404"/>
    </location>
</feature>
<evidence type="ECO:0000313" key="2">
    <source>
        <dbReference type="EMBL" id="TWH19694.1"/>
    </source>
</evidence>
<feature type="transmembrane region" description="Helical" evidence="1">
    <location>
        <begin position="119"/>
        <end position="137"/>
    </location>
</feature>
<accession>A0A660CBJ0</accession>
<proteinExistence type="predicted"/>
<dbReference type="Proteomes" id="UP000317303">
    <property type="component" value="Unassembled WGS sequence"/>
</dbReference>
<keyword evidence="1" id="KW-0472">Membrane</keyword>
<feature type="transmembrane region" description="Helical" evidence="1">
    <location>
        <begin position="169"/>
        <end position="187"/>
    </location>
</feature>
<dbReference type="EMBL" id="VLJV01000001">
    <property type="protein sequence ID" value="TWH19694.1"/>
    <property type="molecule type" value="Genomic_DNA"/>
</dbReference>
<feature type="transmembrane region" description="Helical" evidence="1">
    <location>
        <begin position="416"/>
        <end position="436"/>
    </location>
</feature>
<name>A0A660CBJ0_9PSEU</name>
<dbReference type="RefSeq" id="WP_051757465.1">
    <property type="nucleotide sequence ID" value="NZ_JOIJ01000002.1"/>
</dbReference>
<feature type="transmembrane region" description="Helical" evidence="1">
    <location>
        <begin position="341"/>
        <end position="362"/>
    </location>
</feature>
<reference evidence="2 3" key="1">
    <citation type="submission" date="2019-07" db="EMBL/GenBank/DDBJ databases">
        <title>R&amp;d 2014.</title>
        <authorList>
            <person name="Klenk H.-P."/>
        </authorList>
    </citation>
    <scope>NUCLEOTIDE SEQUENCE [LARGE SCALE GENOMIC DNA]</scope>
    <source>
        <strain evidence="2 3">DSM 43194</strain>
    </source>
</reference>
<feature type="transmembrane region" description="Helical" evidence="1">
    <location>
        <begin position="245"/>
        <end position="266"/>
    </location>
</feature>
<evidence type="ECO:0008006" key="4">
    <source>
        <dbReference type="Google" id="ProtNLM"/>
    </source>
</evidence>
<keyword evidence="1" id="KW-1133">Transmembrane helix</keyword>
<evidence type="ECO:0000313" key="3">
    <source>
        <dbReference type="Proteomes" id="UP000317303"/>
    </source>
</evidence>
<protein>
    <recommendedName>
        <fullName evidence="4">Glycosyl transferase</fullName>
    </recommendedName>
</protein>
<comment type="caution">
    <text evidence="2">The sequence shown here is derived from an EMBL/GenBank/DDBJ whole genome shotgun (WGS) entry which is preliminary data.</text>
</comment>
<dbReference type="AlphaFoldDB" id="A0A660CBJ0"/>
<feature type="transmembrane region" description="Helical" evidence="1">
    <location>
        <begin position="23"/>
        <end position="41"/>
    </location>
</feature>